<dbReference type="InterPro" id="IPR051976">
    <property type="entry name" value="Synaptopodin_domain"/>
</dbReference>
<reference evidence="6" key="1">
    <citation type="submission" date="2025-08" db="UniProtKB">
        <authorList>
            <consortium name="Ensembl"/>
        </authorList>
    </citation>
    <scope>IDENTIFICATION</scope>
</reference>
<feature type="compositionally biased region" description="Pro residues" evidence="5">
    <location>
        <begin position="350"/>
        <end position="360"/>
    </location>
</feature>
<evidence type="ECO:0000313" key="6">
    <source>
        <dbReference type="Ensembl" id="ENSHCOP00000004766.1"/>
    </source>
</evidence>
<feature type="compositionally biased region" description="Pro residues" evidence="5">
    <location>
        <begin position="317"/>
        <end position="334"/>
    </location>
</feature>
<keyword evidence="3" id="KW-0597">Phosphoprotein</keyword>
<evidence type="ECO:0000256" key="2">
    <source>
        <dbReference type="ARBA" id="ARBA00022490"/>
    </source>
</evidence>
<keyword evidence="7" id="KW-1185">Reference proteome</keyword>
<dbReference type="GO" id="GO:0005634">
    <property type="term" value="C:nucleus"/>
    <property type="evidence" value="ECO:0007669"/>
    <property type="project" value="TreeGrafter"/>
</dbReference>
<feature type="region of interest" description="Disordered" evidence="5">
    <location>
        <begin position="792"/>
        <end position="875"/>
    </location>
</feature>
<dbReference type="GeneID" id="109515906"/>
<feature type="region of interest" description="Disordered" evidence="5">
    <location>
        <begin position="888"/>
        <end position="944"/>
    </location>
</feature>
<dbReference type="AlphaFoldDB" id="A0A3Q2XWL2"/>
<evidence type="ECO:0000313" key="7">
    <source>
        <dbReference type="Proteomes" id="UP000264820"/>
    </source>
</evidence>
<dbReference type="Proteomes" id="UP000264820">
    <property type="component" value="Unplaced"/>
</dbReference>
<dbReference type="Ensembl" id="ENSHCOT00000006501.1">
    <property type="protein sequence ID" value="ENSHCOP00000004766.1"/>
    <property type="gene ID" value="ENSHCOG00000006285.1"/>
</dbReference>
<dbReference type="STRING" id="109280.ENSHCOP00000004766"/>
<evidence type="ECO:0000256" key="3">
    <source>
        <dbReference type="ARBA" id="ARBA00022553"/>
    </source>
</evidence>
<feature type="compositionally biased region" description="Polar residues" evidence="5">
    <location>
        <begin position="28"/>
        <end position="46"/>
    </location>
</feature>
<feature type="region of interest" description="Disordered" evidence="5">
    <location>
        <begin position="639"/>
        <end position="758"/>
    </location>
</feature>
<feature type="region of interest" description="Disordered" evidence="5">
    <location>
        <begin position="1076"/>
        <end position="1137"/>
    </location>
</feature>
<dbReference type="RefSeq" id="XP_019725589.1">
    <property type="nucleotide sequence ID" value="XM_019870030.1"/>
</dbReference>
<feature type="region of interest" description="Disordered" evidence="5">
    <location>
        <begin position="1"/>
        <end position="60"/>
    </location>
</feature>
<evidence type="ECO:0000256" key="5">
    <source>
        <dbReference type="SAM" id="MobiDB-lite"/>
    </source>
</evidence>
<dbReference type="PANTHER" id="PTHR24217:SF13">
    <property type="entry name" value="SYNAPTOPODIN"/>
    <property type="match status" value="1"/>
</dbReference>
<dbReference type="RefSeq" id="XP_019725588.1">
    <property type="nucleotide sequence ID" value="XM_019870029.1"/>
</dbReference>
<comment type="similarity">
    <text evidence="4">Belongs to the synaptopodin family.</text>
</comment>
<dbReference type="GO" id="GO:0032233">
    <property type="term" value="P:positive regulation of actin filament bundle assembly"/>
    <property type="evidence" value="ECO:0007669"/>
    <property type="project" value="TreeGrafter"/>
</dbReference>
<proteinExistence type="inferred from homology"/>
<reference evidence="6" key="2">
    <citation type="submission" date="2025-09" db="UniProtKB">
        <authorList>
            <consortium name="Ensembl"/>
        </authorList>
    </citation>
    <scope>IDENTIFICATION</scope>
</reference>
<feature type="compositionally biased region" description="Low complexity" evidence="5">
    <location>
        <begin position="960"/>
        <end position="972"/>
    </location>
</feature>
<evidence type="ECO:0000256" key="1">
    <source>
        <dbReference type="ARBA" id="ARBA00004496"/>
    </source>
</evidence>
<dbReference type="GO" id="GO:0015629">
    <property type="term" value="C:actin cytoskeleton"/>
    <property type="evidence" value="ECO:0007669"/>
    <property type="project" value="TreeGrafter"/>
</dbReference>
<feature type="compositionally biased region" description="Low complexity" evidence="5">
    <location>
        <begin position="806"/>
        <end position="825"/>
    </location>
</feature>
<dbReference type="CTD" id="11346"/>
<dbReference type="GeneTree" id="ENSGT00950000183054"/>
<feature type="region of interest" description="Disordered" evidence="5">
    <location>
        <begin position="958"/>
        <end position="1025"/>
    </location>
</feature>
<accession>A0A3Q2XWL2</accession>
<protein>
    <submittedName>
        <fullName evidence="6">Synaptopodin</fullName>
    </submittedName>
</protein>
<feature type="compositionally biased region" description="Polar residues" evidence="5">
    <location>
        <begin position="980"/>
        <end position="994"/>
    </location>
</feature>
<comment type="subcellular location">
    <subcellularLocation>
        <location evidence="1">Cytoplasm</location>
    </subcellularLocation>
</comment>
<feature type="compositionally biased region" description="Low complexity" evidence="5">
    <location>
        <begin position="910"/>
        <end position="932"/>
    </location>
</feature>
<dbReference type="GO" id="GO:0003779">
    <property type="term" value="F:actin binding"/>
    <property type="evidence" value="ECO:0007669"/>
    <property type="project" value="TreeGrafter"/>
</dbReference>
<evidence type="ECO:0000256" key="4">
    <source>
        <dbReference type="ARBA" id="ARBA00038161"/>
    </source>
</evidence>
<dbReference type="PANTHER" id="PTHR24217">
    <property type="entry name" value="PUTATIVE-RELATED"/>
    <property type="match status" value="1"/>
</dbReference>
<sequence length="1154" mass="124957">MEMEKGHTSLRRGVSCSPEGLTKPIQAAQATTVEESNTTHETTGHNVEQMRSKTNLTRSVSLSEKELKEARQRSHIIAAQLTVPSSSSSRGVQLFNRRKQRVSAFTLESSGVRSKEYVTGNVKPNPSCGKLTWAERSREEKDKDLNYKNCTTNPLFVPIGSTQATGDSMEEQGDCYVKEDVAELSTIQERHFLPVKEIDEQEEEQKDAVYKELEGKVKDELPPERENTNPIAMNLLEKEAAINGGHISSPPLEKLSNGCHGPPITGVFVSKQTTTITNRTARPFFSPLTVQSQEEGSPVMDNLPTRFAFTAPQPVAVSPPPPPPPPAYPTPPLPAFTNKPPKTDYFSPPVTTPTNPPPTPAFTVSQNAASPLPHYGPPTAPKPSAFVRQPFPERKSAPPIKTGLLEDSAAKRPTKKSMFTFKEKKVVAPNPELLSLVQGVDEKKNHRQRSVPQSASEEELLALGAEASNFLAKEEETAEEAKAPEWTSCLKSSRTYTRVEHKPEQTLSDASGKGADLFAKRKSRMEKFIVENQNAGQHIRPPSPTMSLPPSWVYPSNMPGRVKAIAKNSDMCAQLALNMKAQQTAKPKPRQTAPATQVQETPALENGCSKIEMDLSRHKPYQLNSSLFILKPVKDPLSTLPKGAPQSKNEFLPPSLSRQASLPNNPASLFSTQSQSPQFPVNSITRVDYPSNSACGKPSTAFSPTRVSSPRLGIQAPKPRFSAKKAGLEAQKPKEPSPTEPPNETRLGPTRKYSSPDCLASTTWMSGLQAKSPSATVSSRSVTSPIPFSRVARCQSPMSNQGIRLSTVSSPSVTEPPQTSTSTSPCSPPWGSRCHSPMVSQNIQSSANSSGHDFRFQTSNSSRSQPWGSRCQSPVVHAQSPNALHTLSKTSANTSPLSPPWGSRCQSPMLSVSAENSTLSSLSSSRPFQTSTTAPHRSPPWSPRCQSPMVIQTIHPSAISTSTLSKTSTTTPPVLPPWRSRSQSPALSHTSLSFPSAHRLSVSSTSSPVSLPKDSRCMSPISNNLDSKANHRMLAKNIINAAKRKNSPSPGALSGHSLAISPVGYALHGYDSKTVQSRPLGGQSPTFASPPPTPTQRICSPARLYNTRSLTDSDASIESEDSGLRSPGMHSYNTCPRGWSGSLRVKKSTISTDL</sequence>
<organism evidence="6 7">
    <name type="scientific">Hippocampus comes</name>
    <name type="common">Tiger tail seahorse</name>
    <dbReference type="NCBI Taxonomy" id="109280"/>
    <lineage>
        <taxon>Eukaryota</taxon>
        <taxon>Metazoa</taxon>
        <taxon>Chordata</taxon>
        <taxon>Craniata</taxon>
        <taxon>Vertebrata</taxon>
        <taxon>Euteleostomi</taxon>
        <taxon>Actinopterygii</taxon>
        <taxon>Neopterygii</taxon>
        <taxon>Teleostei</taxon>
        <taxon>Neoteleostei</taxon>
        <taxon>Acanthomorphata</taxon>
        <taxon>Syngnathiaria</taxon>
        <taxon>Syngnathiformes</taxon>
        <taxon>Syngnathoidei</taxon>
        <taxon>Syngnathidae</taxon>
        <taxon>Hippocampus</taxon>
    </lineage>
</organism>
<feature type="region of interest" description="Disordered" evidence="5">
    <location>
        <begin position="582"/>
        <end position="601"/>
    </location>
</feature>
<dbReference type="KEGG" id="hcq:109515906"/>
<dbReference type="OrthoDB" id="8943025at2759"/>
<keyword evidence="2" id="KW-0963">Cytoplasm</keyword>
<dbReference type="OMA" id="HMSRKTN"/>
<dbReference type="GO" id="GO:0030018">
    <property type="term" value="C:Z disc"/>
    <property type="evidence" value="ECO:0007669"/>
    <property type="project" value="TreeGrafter"/>
</dbReference>
<feature type="compositionally biased region" description="Polar residues" evidence="5">
    <location>
        <begin position="838"/>
        <end position="872"/>
    </location>
</feature>
<feature type="compositionally biased region" description="Polar residues" evidence="5">
    <location>
        <begin position="656"/>
        <end position="708"/>
    </location>
</feature>
<feature type="region of interest" description="Disordered" evidence="5">
    <location>
        <begin position="495"/>
        <end position="514"/>
    </location>
</feature>
<name>A0A3Q2XWL2_HIPCM</name>
<feature type="region of interest" description="Disordered" evidence="5">
    <location>
        <begin position="316"/>
        <end position="411"/>
    </location>
</feature>
<feature type="compositionally biased region" description="Low complexity" evidence="5">
    <location>
        <begin position="1000"/>
        <end position="1012"/>
    </location>
</feature>